<dbReference type="InterPro" id="IPR036388">
    <property type="entry name" value="WH-like_DNA-bd_sf"/>
</dbReference>
<keyword evidence="3" id="KW-0804">Transcription</keyword>
<evidence type="ECO:0000256" key="1">
    <source>
        <dbReference type="ARBA" id="ARBA00023015"/>
    </source>
</evidence>
<dbReference type="GO" id="GO:0043565">
    <property type="term" value="F:sequence-specific DNA binding"/>
    <property type="evidence" value="ECO:0007669"/>
    <property type="project" value="InterPro"/>
</dbReference>
<sequence>MLNDTDKNLIALLRINARTPLTTLAKKLNVSRTTIQNRLERLESSGLITGYTVTLKPTTAQADVNALVFLSINGQHEEKLIERLRGYPNVLEIHGTNGRWDLVLNVRTDHLAALNDLLLTIRKLPAVLNTETTLLLASYKK</sequence>
<protein>
    <submittedName>
        <fullName evidence="5">Regulatory protein AsnC</fullName>
    </submittedName>
</protein>
<dbReference type="SMART" id="SM00344">
    <property type="entry name" value="HTH_ASNC"/>
    <property type="match status" value="1"/>
</dbReference>
<dbReference type="InterPro" id="IPR019887">
    <property type="entry name" value="Tscrpt_reg_AsnC/Lrp_C"/>
</dbReference>
<dbReference type="EMBL" id="CP031124">
    <property type="protein sequence ID" value="AXF84882.1"/>
    <property type="molecule type" value="Genomic_DNA"/>
</dbReference>
<dbReference type="Pfam" id="PF01037">
    <property type="entry name" value="AsnC_trans_reg"/>
    <property type="match status" value="1"/>
</dbReference>
<dbReference type="PANTHER" id="PTHR30154">
    <property type="entry name" value="LEUCINE-RESPONSIVE REGULATORY PROTEIN"/>
    <property type="match status" value="1"/>
</dbReference>
<name>A0A345D944_9BURK</name>
<keyword evidence="1" id="KW-0805">Transcription regulation</keyword>
<evidence type="ECO:0000259" key="4">
    <source>
        <dbReference type="PROSITE" id="PS50956"/>
    </source>
</evidence>
<dbReference type="Pfam" id="PF13404">
    <property type="entry name" value="HTH_AsnC-type"/>
    <property type="match status" value="1"/>
</dbReference>
<dbReference type="InterPro" id="IPR000485">
    <property type="entry name" value="AsnC-type_HTH_dom"/>
</dbReference>
<evidence type="ECO:0000313" key="6">
    <source>
        <dbReference type="Proteomes" id="UP000252182"/>
    </source>
</evidence>
<dbReference type="InterPro" id="IPR011008">
    <property type="entry name" value="Dimeric_a/b-barrel"/>
</dbReference>
<dbReference type="InterPro" id="IPR019888">
    <property type="entry name" value="Tscrpt_reg_AsnC-like"/>
</dbReference>
<dbReference type="Gene3D" id="1.10.10.10">
    <property type="entry name" value="Winged helix-like DNA-binding domain superfamily/Winged helix DNA-binding domain"/>
    <property type="match status" value="1"/>
</dbReference>
<evidence type="ECO:0000256" key="2">
    <source>
        <dbReference type="ARBA" id="ARBA00023125"/>
    </source>
</evidence>
<feature type="domain" description="HTH asnC-type" evidence="4">
    <location>
        <begin position="2"/>
        <end position="88"/>
    </location>
</feature>
<dbReference type="SUPFAM" id="SSF54909">
    <property type="entry name" value="Dimeric alpha+beta barrel"/>
    <property type="match status" value="1"/>
</dbReference>
<dbReference type="AlphaFoldDB" id="A0A345D944"/>
<dbReference type="OrthoDB" id="5476at2"/>
<dbReference type="Proteomes" id="UP000252182">
    <property type="component" value="Chromosome"/>
</dbReference>
<keyword evidence="6" id="KW-1185">Reference proteome</keyword>
<reference evidence="6" key="1">
    <citation type="submission" date="2018-07" db="EMBL/GenBank/DDBJ databases">
        <authorList>
            <person name="Kim H."/>
        </authorList>
    </citation>
    <scope>NUCLEOTIDE SEQUENCE [LARGE SCALE GENOMIC DNA]</scope>
    <source>
        <strain evidence="6">F02</strain>
    </source>
</reference>
<organism evidence="5 6">
    <name type="scientific">Ephemeroptericola cinctiostellae</name>
    <dbReference type="NCBI Taxonomy" id="2268024"/>
    <lineage>
        <taxon>Bacteria</taxon>
        <taxon>Pseudomonadati</taxon>
        <taxon>Pseudomonadota</taxon>
        <taxon>Betaproteobacteria</taxon>
        <taxon>Burkholderiales</taxon>
        <taxon>Burkholderiaceae</taxon>
        <taxon>Ephemeroptericola</taxon>
    </lineage>
</organism>
<dbReference type="PANTHER" id="PTHR30154:SF34">
    <property type="entry name" value="TRANSCRIPTIONAL REGULATOR AZLB"/>
    <property type="match status" value="1"/>
</dbReference>
<dbReference type="GO" id="GO:0005829">
    <property type="term" value="C:cytosol"/>
    <property type="evidence" value="ECO:0007669"/>
    <property type="project" value="TreeGrafter"/>
</dbReference>
<dbReference type="KEGG" id="hyf:DTO96_100593"/>
<dbReference type="InterPro" id="IPR036390">
    <property type="entry name" value="WH_DNA-bd_sf"/>
</dbReference>
<dbReference type="PRINTS" id="PR00033">
    <property type="entry name" value="HTHASNC"/>
</dbReference>
<proteinExistence type="predicted"/>
<dbReference type="RefSeq" id="WP_114562137.1">
    <property type="nucleotide sequence ID" value="NZ_CP031124.1"/>
</dbReference>
<dbReference type="PROSITE" id="PS50956">
    <property type="entry name" value="HTH_ASNC_2"/>
    <property type="match status" value="1"/>
</dbReference>
<keyword evidence="2" id="KW-0238">DNA-binding</keyword>
<dbReference type="Gene3D" id="3.30.70.920">
    <property type="match status" value="1"/>
</dbReference>
<evidence type="ECO:0000256" key="3">
    <source>
        <dbReference type="ARBA" id="ARBA00023163"/>
    </source>
</evidence>
<gene>
    <name evidence="5" type="primary">asnC_1</name>
    <name evidence="5" type="ORF">DTO96_100593</name>
</gene>
<accession>A0A345D944</accession>
<dbReference type="GO" id="GO:0043200">
    <property type="term" value="P:response to amino acid"/>
    <property type="evidence" value="ECO:0007669"/>
    <property type="project" value="TreeGrafter"/>
</dbReference>
<dbReference type="SUPFAM" id="SSF46785">
    <property type="entry name" value="Winged helix' DNA-binding domain"/>
    <property type="match status" value="1"/>
</dbReference>
<evidence type="ECO:0000313" key="5">
    <source>
        <dbReference type="EMBL" id="AXF84882.1"/>
    </source>
</evidence>